<evidence type="ECO:0000313" key="1">
    <source>
        <dbReference type="EMBL" id="KAF9486885.1"/>
    </source>
</evidence>
<dbReference type="AlphaFoldDB" id="A0A9P5ZHS9"/>
<name>A0A9P5ZHS9_PLEER</name>
<protein>
    <submittedName>
        <fullName evidence="1">Uncharacterized protein</fullName>
    </submittedName>
</protein>
<proteinExistence type="predicted"/>
<dbReference type="EMBL" id="MU154869">
    <property type="protein sequence ID" value="KAF9486885.1"/>
    <property type="molecule type" value="Genomic_DNA"/>
</dbReference>
<evidence type="ECO:0000313" key="2">
    <source>
        <dbReference type="Proteomes" id="UP000807025"/>
    </source>
</evidence>
<organism evidence="1 2">
    <name type="scientific">Pleurotus eryngii</name>
    <name type="common">Boletus of the steppes</name>
    <dbReference type="NCBI Taxonomy" id="5323"/>
    <lineage>
        <taxon>Eukaryota</taxon>
        <taxon>Fungi</taxon>
        <taxon>Dikarya</taxon>
        <taxon>Basidiomycota</taxon>
        <taxon>Agaricomycotina</taxon>
        <taxon>Agaricomycetes</taxon>
        <taxon>Agaricomycetidae</taxon>
        <taxon>Agaricales</taxon>
        <taxon>Pleurotineae</taxon>
        <taxon>Pleurotaceae</taxon>
        <taxon>Pleurotus</taxon>
    </lineage>
</organism>
<reference evidence="1" key="1">
    <citation type="submission" date="2020-11" db="EMBL/GenBank/DDBJ databases">
        <authorList>
            <consortium name="DOE Joint Genome Institute"/>
            <person name="Ahrendt S."/>
            <person name="Riley R."/>
            <person name="Andreopoulos W."/>
            <person name="Labutti K."/>
            <person name="Pangilinan J."/>
            <person name="Ruiz-Duenas F.J."/>
            <person name="Barrasa J.M."/>
            <person name="Sanchez-Garcia M."/>
            <person name="Camarero S."/>
            <person name="Miyauchi S."/>
            <person name="Serrano A."/>
            <person name="Linde D."/>
            <person name="Babiker R."/>
            <person name="Drula E."/>
            <person name="Ayuso-Fernandez I."/>
            <person name="Pacheco R."/>
            <person name="Padilla G."/>
            <person name="Ferreira P."/>
            <person name="Barriuso J."/>
            <person name="Kellner H."/>
            <person name="Castanera R."/>
            <person name="Alfaro M."/>
            <person name="Ramirez L."/>
            <person name="Pisabarro A.G."/>
            <person name="Kuo A."/>
            <person name="Tritt A."/>
            <person name="Lipzen A."/>
            <person name="He G."/>
            <person name="Yan M."/>
            <person name="Ng V."/>
            <person name="Cullen D."/>
            <person name="Martin F."/>
            <person name="Rosso M.-N."/>
            <person name="Henrissat B."/>
            <person name="Hibbett D."/>
            <person name="Martinez A.T."/>
            <person name="Grigoriev I.V."/>
        </authorList>
    </citation>
    <scope>NUCLEOTIDE SEQUENCE</scope>
    <source>
        <strain evidence="1">ATCC 90797</strain>
    </source>
</reference>
<gene>
    <name evidence="1" type="ORF">BDN71DRAFT_1514520</name>
</gene>
<dbReference type="Proteomes" id="UP000807025">
    <property type="component" value="Unassembled WGS sequence"/>
</dbReference>
<accession>A0A9P5ZHS9</accession>
<keyword evidence="2" id="KW-1185">Reference proteome</keyword>
<comment type="caution">
    <text evidence="1">The sequence shown here is derived from an EMBL/GenBank/DDBJ whole genome shotgun (WGS) entry which is preliminary data.</text>
</comment>
<sequence>MTRTGPSNMPRQATHRTNITSNFAEFEHANDGIKVNIRIAYFLLCTAPPETRTRSASHMSFQPPCAGGLLFGKRNRGLVGRSTFTGESVILTLLPPLDTLQLSSLGNFKPFRRRFSITRMLVVRVSTRVPRQQLCPSLTRKLVPTYCLVPINLVVVPPCPPHSPRLLAYLPDSTLDAVGSYIMATSPLSAHGTRPTAACTSAPLDAPISPHTTAYISILYTPHCR</sequence>